<dbReference type="RefSeq" id="WP_344702377.1">
    <property type="nucleotide sequence ID" value="NZ_BAAAZT010000028.1"/>
</dbReference>
<evidence type="ECO:0000313" key="5">
    <source>
        <dbReference type="Proteomes" id="UP001500133"/>
    </source>
</evidence>
<sequence>MSNDTVKQEQINQAIWSACDTFRGTVDPSIYKDYVLTMLFVKYLSDVWADHYAQYQKEYGDAPS</sequence>
<comment type="similarity">
    <text evidence="1">Belongs to the N(4)/N(6)-methyltransferase family.</text>
</comment>
<dbReference type="Gene3D" id="1.20.1260.30">
    <property type="match status" value="1"/>
</dbReference>
<dbReference type="EMBL" id="BAAAZT010000028">
    <property type="protein sequence ID" value="GAA3899071.1"/>
    <property type="molecule type" value="Genomic_DNA"/>
</dbReference>
<evidence type="ECO:0000256" key="1">
    <source>
        <dbReference type="ARBA" id="ARBA00006594"/>
    </source>
</evidence>
<evidence type="ECO:0000313" key="4">
    <source>
        <dbReference type="EMBL" id="GAA3899071.1"/>
    </source>
</evidence>
<evidence type="ECO:0000259" key="3">
    <source>
        <dbReference type="Pfam" id="PF12161"/>
    </source>
</evidence>
<gene>
    <name evidence="4" type="ORF">GCM10022228_06970</name>
</gene>
<dbReference type="InterPro" id="IPR029063">
    <property type="entry name" value="SAM-dependent_MTases_sf"/>
</dbReference>
<protein>
    <recommendedName>
        <fullName evidence="3">N6 adenine-specific DNA methyltransferase N-terminal domain-containing protein</fullName>
    </recommendedName>
</protein>
<keyword evidence="5" id="KW-1185">Reference proteome</keyword>
<evidence type="ECO:0000256" key="2">
    <source>
        <dbReference type="ARBA" id="ARBA00022747"/>
    </source>
</evidence>
<dbReference type="SUPFAM" id="SSF53335">
    <property type="entry name" value="S-adenosyl-L-methionine-dependent methyltransferases"/>
    <property type="match status" value="1"/>
</dbReference>
<dbReference type="InterPro" id="IPR022749">
    <property type="entry name" value="D12N6_MeTrfase_N"/>
</dbReference>
<accession>A0ABP7LF09</accession>
<dbReference type="Proteomes" id="UP001500133">
    <property type="component" value="Unassembled WGS sequence"/>
</dbReference>
<organism evidence="4 5">
    <name type="scientific">Halomonas cibimaris</name>
    <dbReference type="NCBI Taxonomy" id="657012"/>
    <lineage>
        <taxon>Bacteria</taxon>
        <taxon>Pseudomonadati</taxon>
        <taxon>Pseudomonadota</taxon>
        <taxon>Gammaproteobacteria</taxon>
        <taxon>Oceanospirillales</taxon>
        <taxon>Halomonadaceae</taxon>
        <taxon>Halomonas</taxon>
    </lineage>
</organism>
<feature type="domain" description="N6 adenine-specific DNA methyltransferase N-terminal" evidence="3">
    <location>
        <begin position="11"/>
        <end position="61"/>
    </location>
</feature>
<dbReference type="Pfam" id="PF12161">
    <property type="entry name" value="HsdM_N"/>
    <property type="match status" value="1"/>
</dbReference>
<keyword evidence="2" id="KW-0680">Restriction system</keyword>
<comment type="caution">
    <text evidence="4">The sequence shown here is derived from an EMBL/GenBank/DDBJ whole genome shotgun (WGS) entry which is preliminary data.</text>
</comment>
<name>A0ABP7LF09_9GAMM</name>
<dbReference type="InterPro" id="IPR038333">
    <property type="entry name" value="T1MK-like_N_sf"/>
</dbReference>
<proteinExistence type="inferred from homology"/>
<reference evidence="5" key="1">
    <citation type="journal article" date="2019" name="Int. J. Syst. Evol. Microbiol.">
        <title>The Global Catalogue of Microorganisms (GCM) 10K type strain sequencing project: providing services to taxonomists for standard genome sequencing and annotation.</title>
        <authorList>
            <consortium name="The Broad Institute Genomics Platform"/>
            <consortium name="The Broad Institute Genome Sequencing Center for Infectious Disease"/>
            <person name="Wu L."/>
            <person name="Ma J."/>
        </authorList>
    </citation>
    <scope>NUCLEOTIDE SEQUENCE [LARGE SCALE GENOMIC DNA]</scope>
    <source>
        <strain evidence="5">JCM 16914</strain>
    </source>
</reference>